<feature type="compositionally biased region" description="Acidic residues" evidence="2">
    <location>
        <begin position="667"/>
        <end position="676"/>
    </location>
</feature>
<dbReference type="PANTHER" id="PTHR45615:SF40">
    <property type="entry name" value="MYOSIN HEAVY CHAIN, NON-MUSCLE"/>
    <property type="match status" value="1"/>
</dbReference>
<feature type="compositionally biased region" description="Polar residues" evidence="2">
    <location>
        <begin position="340"/>
        <end position="353"/>
    </location>
</feature>
<sequence length="2175" mass="255657">SNKQVTGAHLDTYRKEKNEQILEKDIQKEQRHIIRLKKRIKDYEQQGAYKEDEKQQATLSLENAMRRLMELKTKNQTEGEGDDYLNPVQDFNELDLEVDTAEFADLDEVDIKDDDELAEMKYGQMHEEDALAELDDAFLGGASVYDIGEIDTEEKQATPVLKTHYSTTQAYSLYDADDEGKGKRKKSMSRINTSGASAFSFQTMQGGKPLMIKWIKNKKKQEKPKKKRKIKLGEDEEEEEEDTQNEKFVDDGEQDDEDEDDDDDGERESISSVVHVEMRMVPIFPTRLGLLPSIKLRKLLNAEEMRLLHQKKGLVFKWRADGKEITNFNELKGDAGKGSSLKNLQSNRSSNSQKNEEEAAANENLPQYPVEYNVTPLYRPVRVQLLVFWAEADAKVEHPYVNQQELQMRESLKKEDILKRQREMAKLETELHQLRQAGGNLNVGRPGQNRQQMDMALRKQNIEADLEIKRAEYAKESKLRQKREEEAKVREKLRAKKLPERVIVRARATDAKSEMVETQPASFTIEGNPDYPNQFMRDPTRGFFYEEFDIVTDERAPLIVSLISQEVKDFPELSNEQRQAKLFQQFQNNQQYDEDGNLIQPNFNEINLDNNNDIVTKGLNINYYSKSTVLLLNSLNENKREQYNRKKFLAEQRRQRKLEEQQRAEEGIEEPEDEFEGQQREYDPLIPIALNQGGAAGQQAVAKKDQPTFAPSSSFYFSETSLTSVAIPVFEAAKRQGEFYLVRYVDEERGYSLCLGVCVHHMKMVRRMFETPKIGMMMQLYLPLTHGEQAPFPPVIVSRITGDCMAEWEEINNERKKRKEMIIIQNSSERLDKDEKGRSQLRSMLYQSQSQYGFQPRSFYGFQPRSQYGIQSFYNVAGIQAQKEGDDNKSESTQSSIDWLMDPGYSRRTLVFTCVPIVKRPVRIWRVGKGNWGKWTNAPSFLNAQRQLDKRRKQMLKRQYLNRANVGSNFNKNWMFFDPMNKFISIFQYNAYQKELLRDSEGRMHLTRLTSFFGNFDTLFQDNNQKKNLILAYRYYENKYFGKTELKALKNKKVHKQLHDGGQEDWSDRNSLRDVRDDDDDQQSISSNAQRDKFVWQGEYFWKNQLEIFGEIGDGDDYEDWARRQRMLEDQGMQPFGLQDKNQLQSHSSQYGYGGMQDKKKLKHSPNSLADLRLEQYQLVSQKLVDPSYLPPLDRFNLCKPQSDQEYLRTQYEATIIANEDIPVEEQLDEVEDDEDEYSQNEEVDVNDEGWVDDLSNRGPGGDNDNDPKKKKRNAKQKYGIGGVDMDYGQKKGNDNQNYGGPKIKINLKRLFLRSQAEQILEQTGADQEYMCNRRPQIDVTRGFSFPVQPSIALPPYPIISEYYTTPLPPPINVATEQNQLNNLQDEFQNDEAKKKKQIAKIYTNNETLSISFVNRNGYANMVSSFYDPKVYFGGRPAIICEFYSPVVRNDAYEAHQKAKKKAAERAARGETGDDEGYQDENGEWVPRSPSRADDTERSSLTDTQNKIGSPTTFLMMKAISLVLVADVKSSFYQEQLETGTFYRKYLTCTTIPVNPTDGNKYPPIRIDAKMYPIKGMTLAQINKMKNREPSRTIDEFGEEEEDEQVAQWLEDEEAEQGAINMYESKGFDMKTQDDDQIPNKKKQLTEVQERELAEAQRLNEEEMARLKAQLAQMQNEVQMKARELKDQLKMHEAAQHSARRRLDRQKDEMAAMRLNIRRSRYEPEELWREDYNVDPHYPMYRDFQIQQAQEHDAREQGFQYIPGEEYKAKTYQPGQNAALNSGRSNQQSNRSNQSNQYSQRSATGQAPYTPKSPLAFATQTQDEAVQYSQRSGYSQQSQRSLTGKQSQRSNTGKYSQRSITEKQYPNIVNQSLYGKPIPLAGGAELLLTYQAPSEKSLINTATPQWKKDKQRRDRERESMQYEDDIGEMMRWIYDQLKNDRSSMCSEDFASKTMQPAWYKDFDRDRERLRKLREKAAIQGEEKRRAFQMAGREAELEKENQLREMQRLRELDRQRFEEREREFEWRQQEREKEWLRREQDLEDMIARERELRELEKIKNREFQLDKEEDWVRSREQQMRQLEEERERELFERLKEKERVWEQQRLDEKDRAWQREQELNREMKIIELEMEKEREKLIELREEEREREIQLELQKESEWEKEKDLEKRQLQMEKEM</sequence>
<feature type="compositionally biased region" description="Basic and acidic residues" evidence="2">
    <location>
        <begin position="1057"/>
        <end position="1076"/>
    </location>
</feature>
<feature type="region of interest" description="Disordered" evidence="2">
    <location>
        <begin position="225"/>
        <end position="268"/>
    </location>
</feature>
<feature type="coiled-coil region" evidence="1">
    <location>
        <begin position="1642"/>
        <end position="1709"/>
    </location>
</feature>
<feature type="region of interest" description="Disordered" evidence="2">
    <location>
        <begin position="333"/>
        <end position="362"/>
    </location>
</feature>
<dbReference type="GO" id="GO:0016460">
    <property type="term" value="C:myosin II complex"/>
    <property type="evidence" value="ECO:0007669"/>
    <property type="project" value="TreeGrafter"/>
</dbReference>
<feature type="coiled-coil region" evidence="1">
    <location>
        <begin position="1374"/>
        <end position="1401"/>
    </location>
</feature>
<feature type="non-terminal residue" evidence="3">
    <location>
        <position position="1"/>
    </location>
</feature>
<feature type="coiled-coil region" evidence="1">
    <location>
        <begin position="10"/>
        <end position="74"/>
    </location>
</feature>
<feature type="region of interest" description="Disordered" evidence="2">
    <location>
        <begin position="1229"/>
        <end position="1300"/>
    </location>
</feature>
<keyword evidence="1" id="KW-0175">Coiled coil</keyword>
<feature type="compositionally biased region" description="Low complexity" evidence="2">
    <location>
        <begin position="1781"/>
        <end position="1802"/>
    </location>
</feature>
<feature type="region of interest" description="Disordered" evidence="2">
    <location>
        <begin position="1776"/>
        <end position="1863"/>
    </location>
</feature>
<reference evidence="3 4" key="1">
    <citation type="submission" date="2019-03" db="EMBL/GenBank/DDBJ databases">
        <title>Single cell metagenomics reveals metabolic interactions within the superorganism composed of flagellate Streblomastix strix and complex community of Bacteroidetes bacteria on its surface.</title>
        <authorList>
            <person name="Treitli S.C."/>
            <person name="Kolisko M."/>
            <person name="Husnik F."/>
            <person name="Keeling P."/>
            <person name="Hampl V."/>
        </authorList>
    </citation>
    <scope>NUCLEOTIDE SEQUENCE [LARGE SCALE GENOMIC DNA]</scope>
    <source>
        <strain evidence="3">ST1C</strain>
    </source>
</reference>
<feature type="compositionally biased region" description="Basic and acidic residues" evidence="2">
    <location>
        <begin position="1491"/>
        <end position="1500"/>
    </location>
</feature>
<dbReference type="GO" id="GO:0005737">
    <property type="term" value="C:cytoplasm"/>
    <property type="evidence" value="ECO:0007669"/>
    <property type="project" value="TreeGrafter"/>
</dbReference>
<feature type="compositionally biased region" description="Acidic residues" evidence="2">
    <location>
        <begin position="1473"/>
        <end position="1483"/>
    </location>
</feature>
<protein>
    <submittedName>
        <fullName evidence="3">Uncharacterized protein</fullName>
    </submittedName>
</protein>
<feature type="region of interest" description="Disordered" evidence="2">
    <location>
        <begin position="513"/>
        <end position="532"/>
    </location>
</feature>
<evidence type="ECO:0000256" key="1">
    <source>
        <dbReference type="SAM" id="Coils"/>
    </source>
</evidence>
<dbReference type="GO" id="GO:0032982">
    <property type="term" value="C:myosin filament"/>
    <property type="evidence" value="ECO:0007669"/>
    <property type="project" value="TreeGrafter"/>
</dbReference>
<feature type="region of interest" description="Disordered" evidence="2">
    <location>
        <begin position="1900"/>
        <end position="1920"/>
    </location>
</feature>
<feature type="compositionally biased region" description="Polar residues" evidence="2">
    <location>
        <begin position="1842"/>
        <end position="1863"/>
    </location>
</feature>
<proteinExistence type="predicted"/>
<dbReference type="PANTHER" id="PTHR45615">
    <property type="entry name" value="MYOSIN HEAVY CHAIN, NON-MUSCLE"/>
    <property type="match status" value="1"/>
</dbReference>
<feature type="region of interest" description="Disordered" evidence="2">
    <location>
        <begin position="1057"/>
        <end position="1088"/>
    </location>
</feature>
<evidence type="ECO:0000313" key="3">
    <source>
        <dbReference type="EMBL" id="KAA6388935.1"/>
    </source>
</evidence>
<accession>A0A5J4W224</accession>
<feature type="compositionally biased region" description="Acidic residues" evidence="2">
    <location>
        <begin position="251"/>
        <end position="266"/>
    </location>
</feature>
<feature type="non-terminal residue" evidence="3">
    <location>
        <position position="2175"/>
    </location>
</feature>
<feature type="coiled-coil region" evidence="1">
    <location>
        <begin position="2064"/>
        <end position="2153"/>
    </location>
</feature>
<dbReference type="Proteomes" id="UP000324800">
    <property type="component" value="Unassembled WGS sequence"/>
</dbReference>
<feature type="region of interest" description="Disordered" evidence="2">
    <location>
        <begin position="658"/>
        <end position="678"/>
    </location>
</feature>
<feature type="compositionally biased region" description="Polar residues" evidence="2">
    <location>
        <begin position="1142"/>
        <end position="1151"/>
    </location>
</feature>
<comment type="caution">
    <text evidence="3">The sequence shown here is derived from an EMBL/GenBank/DDBJ whole genome shotgun (WGS) entry which is preliminary data.</text>
</comment>
<feature type="region of interest" description="Disordered" evidence="2">
    <location>
        <begin position="1464"/>
        <end position="1507"/>
    </location>
</feature>
<gene>
    <name evidence="3" type="ORF">EZS28_015538</name>
</gene>
<evidence type="ECO:0000256" key="2">
    <source>
        <dbReference type="SAM" id="MobiDB-lite"/>
    </source>
</evidence>
<organism evidence="3 4">
    <name type="scientific">Streblomastix strix</name>
    <dbReference type="NCBI Taxonomy" id="222440"/>
    <lineage>
        <taxon>Eukaryota</taxon>
        <taxon>Metamonada</taxon>
        <taxon>Preaxostyla</taxon>
        <taxon>Oxymonadida</taxon>
        <taxon>Streblomastigidae</taxon>
        <taxon>Streblomastix</taxon>
    </lineage>
</organism>
<dbReference type="EMBL" id="SNRW01003781">
    <property type="protein sequence ID" value="KAA6388935.1"/>
    <property type="molecule type" value="Genomic_DNA"/>
</dbReference>
<dbReference type="GO" id="GO:0051015">
    <property type="term" value="F:actin filament binding"/>
    <property type="evidence" value="ECO:0007669"/>
    <property type="project" value="TreeGrafter"/>
</dbReference>
<feature type="region of interest" description="Disordered" evidence="2">
    <location>
        <begin position="1142"/>
        <end position="1163"/>
    </location>
</feature>
<evidence type="ECO:0000313" key="4">
    <source>
        <dbReference type="Proteomes" id="UP000324800"/>
    </source>
</evidence>
<name>A0A5J4W224_9EUKA</name>
<feature type="compositionally biased region" description="Low complexity" evidence="2">
    <location>
        <begin position="1827"/>
        <end position="1841"/>
    </location>
</feature>
<feature type="compositionally biased region" description="Acidic residues" evidence="2">
    <location>
        <begin position="1229"/>
        <end position="1252"/>
    </location>
</feature>
<feature type="compositionally biased region" description="Acidic residues" evidence="2">
    <location>
        <begin position="234"/>
        <end position="243"/>
    </location>
</feature>
<dbReference type="GO" id="GO:0000146">
    <property type="term" value="F:microfilament motor activity"/>
    <property type="evidence" value="ECO:0007669"/>
    <property type="project" value="TreeGrafter"/>
</dbReference>
<feature type="compositionally biased region" description="Basic and acidic residues" evidence="2">
    <location>
        <begin position="1906"/>
        <end position="1920"/>
    </location>
</feature>